<dbReference type="InterPro" id="IPR024096">
    <property type="entry name" value="NO_sig/Golgi_transp_ligand-bd"/>
</dbReference>
<evidence type="ECO:0000256" key="3">
    <source>
        <dbReference type="ARBA" id="ARBA00022490"/>
    </source>
</evidence>
<organism evidence="11 13">
    <name type="scientific">Actinia tenebrosa</name>
    <name type="common">Australian red waratah sea anemone</name>
    <dbReference type="NCBI Taxonomy" id="6105"/>
    <lineage>
        <taxon>Eukaryota</taxon>
        <taxon>Metazoa</taxon>
        <taxon>Cnidaria</taxon>
        <taxon>Anthozoa</taxon>
        <taxon>Hexacorallia</taxon>
        <taxon>Actiniaria</taxon>
        <taxon>Actiniidae</taxon>
        <taxon>Actinia</taxon>
    </lineage>
</organism>
<dbReference type="GO" id="GO:0020037">
    <property type="term" value="F:heme binding"/>
    <property type="evidence" value="ECO:0007669"/>
    <property type="project" value="InterPro"/>
</dbReference>
<dbReference type="Pfam" id="PF07700">
    <property type="entry name" value="HNOB"/>
    <property type="match status" value="1"/>
</dbReference>
<keyword evidence="4" id="KW-0547">Nucleotide-binding</keyword>
<evidence type="ECO:0000259" key="10">
    <source>
        <dbReference type="PROSITE" id="PS50125"/>
    </source>
</evidence>
<dbReference type="InterPro" id="IPR001054">
    <property type="entry name" value="A/G_cyclase"/>
</dbReference>
<evidence type="ECO:0000256" key="8">
    <source>
        <dbReference type="SAM" id="Coils"/>
    </source>
</evidence>
<dbReference type="CDD" id="cd07302">
    <property type="entry name" value="CHD"/>
    <property type="match status" value="1"/>
</dbReference>
<protein>
    <recommendedName>
        <fullName evidence="2">guanylate cyclase</fullName>
        <ecNumber evidence="2">4.6.1.2</ecNumber>
    </recommendedName>
</protein>
<dbReference type="Gene3D" id="3.30.450.260">
    <property type="entry name" value="Haem NO binding associated domain"/>
    <property type="match status" value="1"/>
</dbReference>
<dbReference type="RefSeq" id="XP_031554936.1">
    <property type="nucleotide sequence ID" value="XM_031699076.1"/>
</dbReference>
<dbReference type="FunFam" id="3.30.450.260:FF:000002">
    <property type="entry name" value="guanylate cyclase soluble subunit alpha-2"/>
    <property type="match status" value="1"/>
</dbReference>
<dbReference type="Pfam" id="PF07701">
    <property type="entry name" value="HNOBA"/>
    <property type="match status" value="1"/>
</dbReference>
<evidence type="ECO:0000256" key="9">
    <source>
        <dbReference type="SAM" id="MobiDB-lite"/>
    </source>
</evidence>
<feature type="domain" description="Guanylate cyclase" evidence="10">
    <location>
        <begin position="429"/>
        <end position="558"/>
    </location>
</feature>
<dbReference type="Gene3D" id="3.90.1520.10">
    <property type="entry name" value="H-NOX domain"/>
    <property type="match status" value="1"/>
</dbReference>
<dbReference type="GO" id="GO:0005525">
    <property type="term" value="F:GTP binding"/>
    <property type="evidence" value="ECO:0007669"/>
    <property type="project" value="UniProtKB-KW"/>
</dbReference>
<feature type="coiled-coil region" evidence="8">
    <location>
        <begin position="363"/>
        <end position="404"/>
    </location>
</feature>
<dbReference type="SUPFAM" id="SSF55073">
    <property type="entry name" value="Nucleotide cyclase"/>
    <property type="match status" value="1"/>
</dbReference>
<dbReference type="PROSITE" id="PS50125">
    <property type="entry name" value="GUANYLATE_CYCLASE_2"/>
    <property type="match status" value="1"/>
</dbReference>
<keyword evidence="6" id="KW-0456">Lyase</keyword>
<dbReference type="InterPro" id="IPR011644">
    <property type="entry name" value="Heme_NO-bd"/>
</dbReference>
<keyword evidence="11" id="KW-1185">Reference proteome</keyword>
<gene>
    <name evidence="12 13" type="primary">LOC116291859</name>
</gene>
<accession>A0A6P8HQK7</accession>
<dbReference type="FunFam" id="3.30.70.1230:FF:000007">
    <property type="entry name" value="Guanylate cyclase soluble subunit alpha-3"/>
    <property type="match status" value="1"/>
</dbReference>
<reference evidence="12 13" key="1">
    <citation type="submission" date="2025-04" db="UniProtKB">
        <authorList>
            <consortium name="RefSeq"/>
        </authorList>
    </citation>
    <scope>IDENTIFICATION</scope>
    <source>
        <tissue evidence="12 13">Tentacle</tissue>
    </source>
</reference>
<dbReference type="GO" id="GO:0008074">
    <property type="term" value="C:guanylate cyclase complex, soluble"/>
    <property type="evidence" value="ECO:0007669"/>
    <property type="project" value="TreeGrafter"/>
</dbReference>
<evidence type="ECO:0000256" key="1">
    <source>
        <dbReference type="ARBA" id="ARBA00004496"/>
    </source>
</evidence>
<keyword evidence="3" id="KW-0963">Cytoplasm</keyword>
<dbReference type="AlphaFoldDB" id="A0A6P8HQK7"/>
<dbReference type="RefSeq" id="XP_031554937.1">
    <property type="nucleotide sequence ID" value="XM_031699077.1"/>
</dbReference>
<dbReference type="Gene3D" id="6.10.250.780">
    <property type="match status" value="1"/>
</dbReference>
<dbReference type="Proteomes" id="UP000515163">
    <property type="component" value="Unplaced"/>
</dbReference>
<dbReference type="GeneID" id="116291859"/>
<keyword evidence="8" id="KW-0175">Coiled coil</keyword>
<dbReference type="GO" id="GO:0019934">
    <property type="term" value="P:cGMP-mediated signaling"/>
    <property type="evidence" value="ECO:0007669"/>
    <property type="project" value="TreeGrafter"/>
</dbReference>
<evidence type="ECO:0000313" key="13">
    <source>
        <dbReference type="RefSeq" id="XP_031554937.1"/>
    </source>
</evidence>
<keyword evidence="5" id="KW-0342">GTP-binding</keyword>
<dbReference type="SUPFAM" id="SSF111126">
    <property type="entry name" value="Ligand-binding domain in the NO signalling and Golgi transport"/>
    <property type="match status" value="1"/>
</dbReference>
<dbReference type="InterPro" id="IPR011645">
    <property type="entry name" value="HNOB_dom_associated"/>
</dbReference>
<evidence type="ECO:0000256" key="2">
    <source>
        <dbReference type="ARBA" id="ARBA00012202"/>
    </source>
</evidence>
<dbReference type="OrthoDB" id="6127067at2759"/>
<evidence type="ECO:0000256" key="4">
    <source>
        <dbReference type="ARBA" id="ARBA00022741"/>
    </source>
</evidence>
<evidence type="ECO:0000256" key="5">
    <source>
        <dbReference type="ARBA" id="ARBA00023134"/>
    </source>
</evidence>
<evidence type="ECO:0000313" key="12">
    <source>
        <dbReference type="RefSeq" id="XP_031554936.1"/>
    </source>
</evidence>
<evidence type="ECO:0000256" key="6">
    <source>
        <dbReference type="ARBA" id="ARBA00023239"/>
    </source>
</evidence>
<comment type="subcellular location">
    <subcellularLocation>
        <location evidence="1">Cytoplasm</location>
    </subcellularLocation>
</comment>
<dbReference type="EC" id="4.6.1.2" evidence="2"/>
<dbReference type="KEGG" id="aten:116291859"/>
<proteinExistence type="predicted"/>
<keyword evidence="7" id="KW-0141">cGMP biosynthesis</keyword>
<feature type="region of interest" description="Disordered" evidence="9">
    <location>
        <begin position="617"/>
        <end position="673"/>
    </location>
</feature>
<dbReference type="InterPro" id="IPR042463">
    <property type="entry name" value="HNOB_dom_associated_sf"/>
</dbReference>
<feature type="compositionally biased region" description="Polar residues" evidence="9">
    <location>
        <begin position="638"/>
        <end position="659"/>
    </location>
</feature>
<dbReference type="PANTHER" id="PTHR45655">
    <property type="entry name" value="GUANYLATE CYCLASE SOLUBLE SUBUNIT BETA-2"/>
    <property type="match status" value="1"/>
</dbReference>
<evidence type="ECO:0000313" key="11">
    <source>
        <dbReference type="Proteomes" id="UP000515163"/>
    </source>
</evidence>
<dbReference type="InterPro" id="IPR029787">
    <property type="entry name" value="Nucleotide_cyclase"/>
</dbReference>
<sequence length="702" mass="78799">MQLERINDVLRQFVIDKHGTDAWNKARAKIGQVIQEKTKQKATNDVTNPKTHFGDSLDFAREIINAVSQVLGKNIYDFQEDFGRAAFMICLQMPQGKILQSLGSSLCEFLNNLDNFVDIFIQANELRDAKPPSFKCIVKDDGQCLELHYYSVRHGWESCVVGAVKCAAKVLFNLNVIMTLVEDTDVEDHSNGKMDHSVFEIMKKRESFAVKKHAHSTNPNDLKISVPTLCSAFPFHIIFDEKMEIQQLGVALLRLIGHSLVLHGTSMATYFELVRPEVKFTFESILCRINGSFLLLLKSETQSEHVKDKLVMELKGQMIHLPESNCVLFLASPLVKKLEQLKGRGLFLSDIPIHDATRDLILVSEQAQAQDGLKKRMEQLQTELEVASNELEEEKKKTEDLLSSIFPQDVATKLIDKQPVPARFIENVTMLFSDIVGFTSICGKCTAMDVVEMLEHLYTKFDKLCGELDLYKVETIGDAYVVAGGVESLYGTDDDAYKVAKMALGMMDFLENALSPEGLPLKMRIGIHTGSVLSGVVGTKMPRYCLFGHHVTLANKMESESEAGRINISPTTYELIRDDKGLKFIRRSKSSLPDGFKMDSISGTCYFLERLTTYPSDESPPWQKLESPRVLRKRSPPLTGNQSERICNSDSIKSPTLSSKAVPKPEVTANSGSFFHDDKNGNFIKKPTKEQFSSECFKETSV</sequence>
<dbReference type="GO" id="GO:0070482">
    <property type="term" value="P:response to oxygen levels"/>
    <property type="evidence" value="ECO:0007669"/>
    <property type="project" value="TreeGrafter"/>
</dbReference>
<dbReference type="PANTHER" id="PTHR45655:SF6">
    <property type="entry name" value="HEAD-SPECIFIC GUANYLATE CYCLASE"/>
    <property type="match status" value="1"/>
</dbReference>
<dbReference type="InterPro" id="IPR038158">
    <property type="entry name" value="H-NOX_domain_sf"/>
</dbReference>
<dbReference type="Pfam" id="PF00211">
    <property type="entry name" value="Guanylate_cyc"/>
    <property type="match status" value="1"/>
</dbReference>
<name>A0A6P8HQK7_ACTTE</name>
<dbReference type="GO" id="GO:0004383">
    <property type="term" value="F:guanylate cyclase activity"/>
    <property type="evidence" value="ECO:0007669"/>
    <property type="project" value="UniProtKB-EC"/>
</dbReference>
<dbReference type="Gene3D" id="3.30.70.1230">
    <property type="entry name" value="Nucleotide cyclase"/>
    <property type="match status" value="1"/>
</dbReference>
<evidence type="ECO:0000256" key="7">
    <source>
        <dbReference type="ARBA" id="ARBA00023293"/>
    </source>
</evidence>
<dbReference type="SMART" id="SM00044">
    <property type="entry name" value="CYCc"/>
    <property type="match status" value="1"/>
</dbReference>